<evidence type="ECO:0000256" key="5">
    <source>
        <dbReference type="ARBA" id="ARBA00022490"/>
    </source>
</evidence>
<evidence type="ECO:0000256" key="6">
    <source>
        <dbReference type="ARBA" id="ARBA00022790"/>
    </source>
</evidence>
<dbReference type="Proteomes" id="UP000887566">
    <property type="component" value="Unplaced"/>
</dbReference>
<reference evidence="10 11" key="1">
    <citation type="submission" date="2022-11" db="UniProtKB">
        <authorList>
            <consortium name="WormBaseParasite"/>
        </authorList>
    </citation>
    <scope>IDENTIFICATION</scope>
</reference>
<name>A0A914WDE6_9BILA</name>
<dbReference type="InterPro" id="IPR036388">
    <property type="entry name" value="WH-like_DNA-bd_sf"/>
</dbReference>
<evidence type="ECO:0000256" key="4">
    <source>
        <dbReference type="ARBA" id="ARBA00014878"/>
    </source>
</evidence>
<keyword evidence="5" id="KW-0963">Cytoplasm</keyword>
<dbReference type="InterPro" id="IPR050756">
    <property type="entry name" value="CSN3"/>
</dbReference>
<dbReference type="SMART" id="SM00088">
    <property type="entry name" value="PINT"/>
    <property type="match status" value="1"/>
</dbReference>
<accession>A0A914WDE6</accession>
<evidence type="ECO:0000256" key="1">
    <source>
        <dbReference type="ARBA" id="ARBA00004123"/>
    </source>
</evidence>
<dbReference type="InterPro" id="IPR055089">
    <property type="entry name" value="COP9_N"/>
</dbReference>
<evidence type="ECO:0000256" key="7">
    <source>
        <dbReference type="ARBA" id="ARBA00023242"/>
    </source>
</evidence>
<dbReference type="GO" id="GO:0008180">
    <property type="term" value="C:COP9 signalosome"/>
    <property type="evidence" value="ECO:0007669"/>
    <property type="project" value="UniProtKB-KW"/>
</dbReference>
<keyword evidence="6" id="KW-0736">Signalosome</keyword>
<evidence type="ECO:0000259" key="8">
    <source>
        <dbReference type="PROSITE" id="PS50250"/>
    </source>
</evidence>
<dbReference type="WBParaSite" id="PSAMB.scaffold6769size8824.g29067.t1">
    <property type="protein sequence ID" value="PSAMB.scaffold6769size8824.g29067.t1"/>
    <property type="gene ID" value="PSAMB.scaffold6769size8824.g29067"/>
</dbReference>
<dbReference type="SUPFAM" id="SSF46785">
    <property type="entry name" value="Winged helix' DNA-binding domain"/>
    <property type="match status" value="1"/>
</dbReference>
<keyword evidence="9" id="KW-1185">Reference proteome</keyword>
<dbReference type="PROSITE" id="PS50250">
    <property type="entry name" value="PCI"/>
    <property type="match status" value="1"/>
</dbReference>
<comment type="subcellular location">
    <subcellularLocation>
        <location evidence="2">Cytoplasm</location>
    </subcellularLocation>
    <subcellularLocation>
        <location evidence="1">Nucleus</location>
    </subcellularLocation>
</comment>
<dbReference type="Gene3D" id="1.10.10.10">
    <property type="entry name" value="Winged helix-like DNA-binding domain superfamily/Winged helix DNA-binding domain"/>
    <property type="match status" value="1"/>
</dbReference>
<evidence type="ECO:0000313" key="9">
    <source>
        <dbReference type="Proteomes" id="UP000887566"/>
    </source>
</evidence>
<keyword evidence="7" id="KW-0539">Nucleus</keyword>
<dbReference type="GO" id="GO:0005737">
    <property type="term" value="C:cytoplasm"/>
    <property type="evidence" value="ECO:0007669"/>
    <property type="project" value="UniProtKB-SubCell"/>
</dbReference>
<dbReference type="PANTHER" id="PTHR10758:SF1">
    <property type="entry name" value="COP9 SIGNALOSOME COMPLEX SUBUNIT 3"/>
    <property type="match status" value="1"/>
</dbReference>
<dbReference type="InterPro" id="IPR036390">
    <property type="entry name" value="WH_DNA-bd_sf"/>
</dbReference>
<organism evidence="9 10">
    <name type="scientific">Plectus sambesii</name>
    <dbReference type="NCBI Taxonomy" id="2011161"/>
    <lineage>
        <taxon>Eukaryota</taxon>
        <taxon>Metazoa</taxon>
        <taxon>Ecdysozoa</taxon>
        <taxon>Nematoda</taxon>
        <taxon>Chromadorea</taxon>
        <taxon>Plectida</taxon>
        <taxon>Plectina</taxon>
        <taxon>Plectoidea</taxon>
        <taxon>Plectidae</taxon>
        <taxon>Plectus</taxon>
    </lineage>
</organism>
<dbReference type="AlphaFoldDB" id="A0A914WDE6"/>
<dbReference type="InterPro" id="IPR000717">
    <property type="entry name" value="PCI_dom"/>
</dbReference>
<dbReference type="GO" id="GO:0006511">
    <property type="term" value="P:ubiquitin-dependent protein catabolic process"/>
    <property type="evidence" value="ECO:0007669"/>
    <property type="project" value="TreeGrafter"/>
</dbReference>
<proteinExistence type="inferred from homology"/>
<comment type="similarity">
    <text evidence="3">Belongs to the CSN3 family.</text>
</comment>
<evidence type="ECO:0000256" key="3">
    <source>
        <dbReference type="ARBA" id="ARBA00007084"/>
    </source>
</evidence>
<dbReference type="Pfam" id="PF01399">
    <property type="entry name" value="PCI"/>
    <property type="match status" value="1"/>
</dbReference>
<evidence type="ECO:0000313" key="10">
    <source>
        <dbReference type="WBParaSite" id="PSAMB.scaffold36size104415.g938.t1"/>
    </source>
</evidence>
<dbReference type="Pfam" id="PF22788">
    <property type="entry name" value="COP9_hel_rpt"/>
    <property type="match status" value="1"/>
</dbReference>
<protein>
    <recommendedName>
        <fullName evidence="4">COP9 signalosome complex subunit 3</fullName>
    </recommendedName>
</protein>
<evidence type="ECO:0000313" key="11">
    <source>
        <dbReference type="WBParaSite" id="PSAMB.scaffold6769size8824.g29067.t1"/>
    </source>
</evidence>
<sequence length="458" mass="50629">MAGGALEAYVTNVQNMSASGSLRELTDISRRAVDDVLANNIQHLDHALATLSLGEHSIGILAMLTAKMKQAISQNQLEPVEAVVAQVREFVSGCNGEHIRAIPDMYCDLFHKIADYYLLKKNEPDRGITLLANAIDRLATSKSQLTSLHAALCCLCLKARNLQAALPFLDADMTDILKELNHGPQHFDTKHFLCYYYYGGMIYAALKQFDQALFFFEIAVTTPAVAVSAIMTEAYKKYELVSLIVHGEARPLPTYKSSVVQRFIKQSCNEYNRIVSVYTGATPVVDKATALREHLEDARQIFDQDGNVGLVKQVIQSLHKRNIQRLTKTFLTLSLTDVANRCRLNGGATEAEQYIVQMIESGEISAVIDQENGMVHFKDSSALVDSATVDAQMQRVMALEKVVRRLDTDAQLNPQYVSKMAKGSSGLYSTGPVLHDDEGVSIQNFIPGFHVSDMMSLS</sequence>
<evidence type="ECO:0000256" key="2">
    <source>
        <dbReference type="ARBA" id="ARBA00004496"/>
    </source>
</evidence>
<dbReference type="WBParaSite" id="PSAMB.scaffold36size104415.g938.t1">
    <property type="protein sequence ID" value="PSAMB.scaffold36size104415.g938.t1"/>
    <property type="gene ID" value="PSAMB.scaffold36size104415.g938"/>
</dbReference>
<dbReference type="PANTHER" id="PTHR10758">
    <property type="entry name" value="26S PROTEASOME NON-ATPASE REGULATORY SUBUNIT 3/COP9 SIGNALOSOME COMPLEX SUBUNIT 3"/>
    <property type="match status" value="1"/>
</dbReference>
<feature type="domain" description="PCI" evidence="8">
    <location>
        <begin position="208"/>
        <end position="382"/>
    </location>
</feature>